<protein>
    <submittedName>
        <fullName evidence="7">NCEH1 protein</fullName>
    </submittedName>
</protein>
<keyword evidence="5" id="KW-0812">Transmembrane</keyword>
<evidence type="ECO:0000313" key="7">
    <source>
        <dbReference type="EMBL" id="CAH1245415.1"/>
    </source>
</evidence>
<evidence type="ECO:0000256" key="4">
    <source>
        <dbReference type="SAM" id="MobiDB-lite"/>
    </source>
</evidence>
<evidence type="ECO:0000256" key="3">
    <source>
        <dbReference type="PROSITE-ProRule" id="PRU10038"/>
    </source>
</evidence>
<gene>
    <name evidence="7" type="primary">NCEH1</name>
    <name evidence="7" type="ORF">BLAG_LOCUS7753</name>
</gene>
<dbReference type="Proteomes" id="UP000838412">
    <property type="component" value="Chromosome 14"/>
</dbReference>
<feature type="domain" description="Alpha/beta hydrolase fold-3" evidence="6">
    <location>
        <begin position="367"/>
        <end position="416"/>
    </location>
</feature>
<organism evidence="7 8">
    <name type="scientific">Branchiostoma lanceolatum</name>
    <name type="common">Common lancelet</name>
    <name type="synonym">Amphioxus lanceolatum</name>
    <dbReference type="NCBI Taxonomy" id="7740"/>
    <lineage>
        <taxon>Eukaryota</taxon>
        <taxon>Metazoa</taxon>
        <taxon>Chordata</taxon>
        <taxon>Cephalochordata</taxon>
        <taxon>Leptocardii</taxon>
        <taxon>Amphioxiformes</taxon>
        <taxon>Branchiostomatidae</taxon>
        <taxon>Branchiostoma</taxon>
    </lineage>
</organism>
<dbReference type="InterPro" id="IPR050300">
    <property type="entry name" value="GDXG_lipolytic_enzyme"/>
</dbReference>
<sequence length="828" mass="91279">MTSMSGRKTETLPPTDTVTYPDTTQTPAIPGRNNLAASAKHTHDFSNVEQDRTIMAVKAALVFVAVAVLLAYYCDQPVPEGIAEPRMYAKVQGLVFRISANLARIGEYLGVGTEPQNLRSVMGAIVNVGLKLKGGSYREGLKVTDTMFDGVKVRVYEPVSAAQSSSKVPGLVYFHGGGWVILNVDTHDPLTAHLAKQLGTVVVSVDYRLAPEHMFPAAFDDSVAATKFFLQNAEKYNVDRTRIGISGDSAGGNLAAAVTLALAKEEDLPKLKTQALINPILQAINFETPSYIAHGHLNTLTKDKIVSFWLWYLNNDLSFKKVFEANNHTGVQIKKSQYAGYVDPKMVDVTTVKKENIKFPEIPNIATILDPRFAPLMADDADLKGLPPTYVMTCEYDVLRDDGVMYARRLEKARVESLKSVLCPDRTIMAVKAVLVFVAVAVLLAYYCDQPVPEGIAEPRMYVKVQGLVFRTAQNLAKIGEYLGVGTEPQIIRSVVETIIKVGLKLKGSLYREGLKCTDTMFNGVKVRVYEPVSAAQSSSKVPGLVFIHGGGWVMLSVDTYDPLTAHLAKQLGAVVVSVDYRLAPEHVFPAAFDDSVAATKFFLQNAEKYNVDSTRIGISGDSAGGNLAAAVTLALAKEKDLPKLKTQALIYPALQAINFNTPPYINHGHLNTLSKDRMVLLWLWYLNNDVSFNKVFEANNHTGVQIEKSQYAGYVDPEVVGVTPIKKENVKFPEIPNIATILDPRFAPLMADDADLKGLPPTYVMTCEYDVLRDDGVMYARRLEKARVEVNHDHYEHGFHGFLNHFDDYELAGIAMQNYLSYLRKNL</sequence>
<dbReference type="InterPro" id="IPR029058">
    <property type="entry name" value="AB_hydrolase_fold"/>
</dbReference>
<evidence type="ECO:0000259" key="6">
    <source>
        <dbReference type="Pfam" id="PF07859"/>
    </source>
</evidence>
<dbReference type="PANTHER" id="PTHR48081">
    <property type="entry name" value="AB HYDROLASE SUPERFAMILY PROTEIN C4A8.06C"/>
    <property type="match status" value="1"/>
</dbReference>
<dbReference type="PANTHER" id="PTHR48081:SF8">
    <property type="entry name" value="ALPHA_BETA HYDROLASE FOLD-3 DOMAIN-CONTAINING PROTEIN-RELATED"/>
    <property type="match status" value="1"/>
</dbReference>
<dbReference type="PROSITE" id="PS01174">
    <property type="entry name" value="LIPASE_GDXG_SER"/>
    <property type="match status" value="2"/>
</dbReference>
<evidence type="ECO:0000313" key="8">
    <source>
        <dbReference type="Proteomes" id="UP000838412"/>
    </source>
</evidence>
<evidence type="ECO:0000256" key="5">
    <source>
        <dbReference type="SAM" id="Phobius"/>
    </source>
</evidence>
<comment type="similarity">
    <text evidence="1">Belongs to the 'GDXG' lipolytic enzyme family.</text>
</comment>
<feature type="active site" evidence="3">
    <location>
        <position position="623"/>
    </location>
</feature>
<feature type="active site" evidence="3">
    <location>
        <position position="249"/>
    </location>
</feature>
<feature type="transmembrane region" description="Helical" evidence="5">
    <location>
        <begin position="55"/>
        <end position="73"/>
    </location>
</feature>
<dbReference type="AlphaFoldDB" id="A0A8J9Z1G9"/>
<proteinExistence type="inferred from homology"/>
<keyword evidence="8" id="KW-1185">Reference proteome</keyword>
<dbReference type="GO" id="GO:0016787">
    <property type="term" value="F:hydrolase activity"/>
    <property type="evidence" value="ECO:0007669"/>
    <property type="project" value="UniProtKB-KW"/>
</dbReference>
<dbReference type="InterPro" id="IPR033140">
    <property type="entry name" value="Lipase_GDXG_put_SER_AS"/>
</dbReference>
<name>A0A8J9Z1G9_BRALA</name>
<dbReference type="InterPro" id="IPR002168">
    <property type="entry name" value="Lipase_GDXG_HIS_AS"/>
</dbReference>
<dbReference type="SUPFAM" id="SSF53474">
    <property type="entry name" value="alpha/beta-Hydrolases"/>
    <property type="match status" value="2"/>
</dbReference>
<feature type="compositionally biased region" description="Low complexity" evidence="4">
    <location>
        <begin position="11"/>
        <end position="27"/>
    </location>
</feature>
<keyword evidence="2" id="KW-0378">Hydrolase</keyword>
<dbReference type="EMBL" id="OV696699">
    <property type="protein sequence ID" value="CAH1245415.1"/>
    <property type="molecule type" value="Genomic_DNA"/>
</dbReference>
<feature type="region of interest" description="Disordered" evidence="4">
    <location>
        <begin position="1"/>
        <end position="30"/>
    </location>
</feature>
<dbReference type="PROSITE" id="PS01173">
    <property type="entry name" value="LIPASE_GDXG_HIS"/>
    <property type="match status" value="1"/>
</dbReference>
<dbReference type="Gene3D" id="3.40.50.1820">
    <property type="entry name" value="alpha/beta hydrolase"/>
    <property type="match status" value="2"/>
</dbReference>
<dbReference type="Pfam" id="PF07859">
    <property type="entry name" value="Abhydrolase_3"/>
    <property type="match status" value="4"/>
</dbReference>
<reference evidence="7" key="1">
    <citation type="submission" date="2022-01" db="EMBL/GenBank/DDBJ databases">
        <authorList>
            <person name="Braso-Vives M."/>
        </authorList>
    </citation>
    <scope>NUCLEOTIDE SEQUENCE</scope>
</reference>
<feature type="domain" description="Alpha/beta hydrolase fold-3" evidence="6">
    <location>
        <begin position="171"/>
        <end position="316"/>
    </location>
</feature>
<evidence type="ECO:0000256" key="2">
    <source>
        <dbReference type="ARBA" id="ARBA00022801"/>
    </source>
</evidence>
<keyword evidence="5" id="KW-1133">Transmembrane helix</keyword>
<accession>A0A8J9Z1G9</accession>
<dbReference type="InterPro" id="IPR013094">
    <property type="entry name" value="AB_hydrolase_3"/>
</dbReference>
<feature type="domain" description="Alpha/beta hydrolase fold-3" evidence="6">
    <location>
        <begin position="741"/>
        <end position="804"/>
    </location>
</feature>
<keyword evidence="5" id="KW-0472">Membrane</keyword>
<dbReference type="OrthoDB" id="408631at2759"/>
<evidence type="ECO:0000256" key="1">
    <source>
        <dbReference type="ARBA" id="ARBA00010515"/>
    </source>
</evidence>
<feature type="domain" description="Alpha/beta hydrolase fold-3" evidence="6">
    <location>
        <begin position="545"/>
        <end position="691"/>
    </location>
</feature>